<dbReference type="Proteomes" id="UP001302059">
    <property type="component" value="Unassembled WGS sequence"/>
</dbReference>
<organism evidence="2 3">
    <name type="scientific">Deinococcus rhizophilus</name>
    <dbReference type="NCBI Taxonomy" id="3049544"/>
    <lineage>
        <taxon>Bacteria</taxon>
        <taxon>Thermotogati</taxon>
        <taxon>Deinococcota</taxon>
        <taxon>Deinococci</taxon>
        <taxon>Deinococcales</taxon>
        <taxon>Deinococcaceae</taxon>
        <taxon>Deinococcus</taxon>
    </lineage>
</organism>
<dbReference type="EMBL" id="JASNGB010000224">
    <property type="protein sequence ID" value="MDL2345549.1"/>
    <property type="molecule type" value="Genomic_DNA"/>
</dbReference>
<evidence type="ECO:0000313" key="3">
    <source>
        <dbReference type="Proteomes" id="UP001302059"/>
    </source>
</evidence>
<gene>
    <name evidence="2" type="ORF">QOL99_15535</name>
</gene>
<proteinExistence type="predicted"/>
<feature type="non-terminal residue" evidence="2">
    <location>
        <position position="107"/>
    </location>
</feature>
<keyword evidence="3" id="KW-1185">Reference proteome</keyword>
<comment type="caution">
    <text evidence="2">The sequence shown here is derived from an EMBL/GenBank/DDBJ whole genome shotgun (WGS) entry which is preliminary data.</text>
</comment>
<accession>A0ABT7JKF2</accession>
<feature type="compositionally biased region" description="Low complexity" evidence="1">
    <location>
        <begin position="51"/>
        <end position="62"/>
    </location>
</feature>
<name>A0ABT7JKF2_9DEIO</name>
<sequence length="107" mass="10978">MSLLLLALLVLGLASLVRLSSLGREVRALRDRLEALEAQTRTRVSVAAPLPEAAPDPQAVAPAAPPPRWPEDGGVGQAPPPVRPAVPIPSRTVFAVLGAVVTLVGAA</sequence>
<evidence type="ECO:0000256" key="1">
    <source>
        <dbReference type="SAM" id="MobiDB-lite"/>
    </source>
</evidence>
<evidence type="ECO:0008006" key="4">
    <source>
        <dbReference type="Google" id="ProtNLM"/>
    </source>
</evidence>
<protein>
    <recommendedName>
        <fullName evidence="4">DUF2339 domain-containing protein</fullName>
    </recommendedName>
</protein>
<evidence type="ECO:0000313" key="2">
    <source>
        <dbReference type="EMBL" id="MDL2345549.1"/>
    </source>
</evidence>
<feature type="region of interest" description="Disordered" evidence="1">
    <location>
        <begin position="46"/>
        <end position="82"/>
    </location>
</feature>
<reference evidence="2 3" key="1">
    <citation type="submission" date="2023-05" db="EMBL/GenBank/DDBJ databases">
        <authorList>
            <person name="Gao F."/>
        </authorList>
    </citation>
    <scope>NUCLEOTIDE SEQUENCE [LARGE SCALE GENOMIC DNA]</scope>
    <source>
        <strain evidence="2 3">MIMF12</strain>
    </source>
</reference>